<dbReference type="Pfam" id="PF17948">
    <property type="entry name" value="DnaT"/>
    <property type="match status" value="1"/>
</dbReference>
<evidence type="ECO:0000256" key="1">
    <source>
        <dbReference type="SAM" id="MobiDB-lite"/>
    </source>
</evidence>
<organism evidence="3 4">
    <name type="scientific">Acidithiobacillus concretivorus</name>
    <dbReference type="NCBI Taxonomy" id="3063952"/>
    <lineage>
        <taxon>Bacteria</taxon>
        <taxon>Pseudomonadati</taxon>
        <taxon>Pseudomonadota</taxon>
        <taxon>Acidithiobacillia</taxon>
        <taxon>Acidithiobacillales</taxon>
        <taxon>Acidithiobacillaceae</taxon>
        <taxon>Acidithiobacillus</taxon>
    </lineage>
</organism>
<evidence type="ECO:0000313" key="3">
    <source>
        <dbReference type="EMBL" id="MBU2738542.1"/>
    </source>
</evidence>
<dbReference type="EMBL" id="JABELD010000051">
    <property type="protein sequence ID" value="MBU2738542.1"/>
    <property type="molecule type" value="Genomic_DNA"/>
</dbReference>
<dbReference type="InterPro" id="IPR040480">
    <property type="entry name" value="DnaT_DNA_bind"/>
</dbReference>
<feature type="domain" description="DnaT DNA-binding" evidence="2">
    <location>
        <begin position="311"/>
        <end position="379"/>
    </location>
</feature>
<feature type="region of interest" description="Disordered" evidence="1">
    <location>
        <begin position="446"/>
        <end position="470"/>
    </location>
</feature>
<dbReference type="Gene3D" id="1.10.10.10">
    <property type="entry name" value="Winged helix-like DNA-binding domain superfamily/Winged helix DNA-binding domain"/>
    <property type="match status" value="1"/>
</dbReference>
<dbReference type="InterPro" id="IPR036388">
    <property type="entry name" value="WH-like_DNA-bd_sf"/>
</dbReference>
<name>A0ABS5ZQW1_9PROT</name>
<comment type="caution">
    <text evidence="3">The sequence shown here is derived from an EMBL/GenBank/DDBJ whole genome shotgun (WGS) entry which is preliminary data.</text>
</comment>
<dbReference type="Proteomes" id="UP001197028">
    <property type="component" value="Unassembled WGS sequence"/>
</dbReference>
<dbReference type="Gene3D" id="1.10.8.1180">
    <property type="match status" value="1"/>
</dbReference>
<proteinExistence type="predicted"/>
<accession>A0ABS5ZQW1</accession>
<protein>
    <recommendedName>
        <fullName evidence="2">DnaT DNA-binding domain-containing protein</fullName>
    </recommendedName>
</protein>
<dbReference type="RefSeq" id="WP_215863513.1">
    <property type="nucleotide sequence ID" value="NZ_JABELD010000051.1"/>
</dbReference>
<evidence type="ECO:0000259" key="2">
    <source>
        <dbReference type="Pfam" id="PF17948"/>
    </source>
</evidence>
<sequence>MTDLTDTIIDSGKNRCKSDSIPESTQVTLDMGCPDALPRKRWVLNDLGLSPDLYIPNILSQPMLTLYRLTRLKMTERVVLQALLLHAHYTNLAEPVFPSLERIGTMIGRGVCTVSTALRHLQQSGYIVRQVRRKAHGRFRGVTHTYFTPMLADLVQMPYEPHHVRQKSLFEQAMSGFKQVCGVVAEKIDLKKWSAAWIRQCESVVNSQLLKKLSLPAELLFLLERGVLASDLFRWQKQLRKNRSSLDLTGIVTRKRFALEKAKNVGGYLRTLVRKVLNGEKIQDGWEWEADQQKESEEPLNINRYYSTPVAISADWEPSKVFVGIAKRAGLNVDSPDYPKALQDFITYWSFKPDETRSQHRWEKSLVFSWKRYLAQEHEPEKPERKKQVSTRHDWGVSTNYEAFMHDDGTINDEALDASTGAGMSPPGHLDEAVLMPDGTFLHRYELSDDSEVTEKDKEKDKEYEEKEVL</sequence>
<keyword evidence="4" id="KW-1185">Reference proteome</keyword>
<reference evidence="3 4" key="1">
    <citation type="journal article" date="2021" name="ISME J.">
        <title>Genomic evolution of the class Acidithiobacillia: deep-branching Proteobacteria living in extreme acidic conditions.</title>
        <authorList>
            <person name="Moya-Beltran A."/>
            <person name="Beard S."/>
            <person name="Rojas-Villalobos C."/>
            <person name="Issotta F."/>
            <person name="Gallardo Y."/>
            <person name="Ulloa R."/>
            <person name="Giaveno A."/>
            <person name="Degli Esposti M."/>
            <person name="Johnson D.B."/>
            <person name="Quatrini R."/>
        </authorList>
    </citation>
    <scope>NUCLEOTIDE SEQUENCE [LARGE SCALE GENOMIC DNA]</scope>
    <source>
        <strain evidence="3 4">ATCC 19703</strain>
    </source>
</reference>
<evidence type="ECO:0000313" key="4">
    <source>
        <dbReference type="Proteomes" id="UP001197028"/>
    </source>
</evidence>
<feature type="region of interest" description="Disordered" evidence="1">
    <location>
        <begin position="413"/>
        <end position="433"/>
    </location>
</feature>
<gene>
    <name evidence="3" type="ORF">HJG40_07000</name>
</gene>